<dbReference type="SUPFAM" id="SSF82689">
    <property type="entry name" value="Mechanosensitive channel protein MscS (YggB), C-terminal domain"/>
    <property type="match status" value="1"/>
</dbReference>
<feature type="domain" description="Mechanosensitive ion channel MscS C-terminal" evidence="10">
    <location>
        <begin position="182"/>
        <end position="264"/>
    </location>
</feature>
<dbReference type="HOGENOM" id="CLU_037945_1_0_2"/>
<evidence type="ECO:0000256" key="3">
    <source>
        <dbReference type="ARBA" id="ARBA00022475"/>
    </source>
</evidence>
<dbReference type="SUPFAM" id="SSF82861">
    <property type="entry name" value="Mechanosensitive channel protein MscS (YggB), transmembrane region"/>
    <property type="match status" value="1"/>
</dbReference>
<evidence type="ECO:0000256" key="8">
    <source>
        <dbReference type="SAM" id="Phobius"/>
    </source>
</evidence>
<name>E8R8Q5_DESM0</name>
<evidence type="ECO:0000259" key="10">
    <source>
        <dbReference type="Pfam" id="PF21082"/>
    </source>
</evidence>
<dbReference type="KEGG" id="dmu:Desmu_0572"/>
<proteinExistence type="inferred from homology"/>
<dbReference type="Gene3D" id="1.10.287.1260">
    <property type="match status" value="1"/>
</dbReference>
<dbReference type="InterPro" id="IPR006685">
    <property type="entry name" value="MscS_channel_2nd"/>
</dbReference>
<dbReference type="Pfam" id="PF00924">
    <property type="entry name" value="MS_channel_2nd"/>
    <property type="match status" value="1"/>
</dbReference>
<feature type="transmembrane region" description="Helical" evidence="8">
    <location>
        <begin position="68"/>
        <end position="87"/>
    </location>
</feature>
<dbReference type="PANTHER" id="PTHR30221">
    <property type="entry name" value="SMALL-CONDUCTANCE MECHANOSENSITIVE CHANNEL"/>
    <property type="match status" value="1"/>
</dbReference>
<dbReference type="Proteomes" id="UP000001068">
    <property type="component" value="Chromosome"/>
</dbReference>
<dbReference type="InterPro" id="IPR011066">
    <property type="entry name" value="MscS_channel_C_sf"/>
</dbReference>
<dbReference type="AlphaFoldDB" id="E8R8Q5"/>
<dbReference type="InterPro" id="IPR010920">
    <property type="entry name" value="LSM_dom_sf"/>
</dbReference>
<evidence type="ECO:0000256" key="7">
    <source>
        <dbReference type="SAM" id="MobiDB-lite"/>
    </source>
</evidence>
<protein>
    <submittedName>
        <fullName evidence="11">MscS Mechanosensitive ion channel</fullName>
    </submittedName>
</protein>
<feature type="compositionally biased region" description="Polar residues" evidence="7">
    <location>
        <begin position="284"/>
        <end position="293"/>
    </location>
</feature>
<comment type="similarity">
    <text evidence="2">Belongs to the MscS (TC 1.A.23) family.</text>
</comment>
<feature type="transmembrane region" description="Helical" evidence="8">
    <location>
        <begin position="93"/>
        <end position="121"/>
    </location>
</feature>
<keyword evidence="5 8" id="KW-1133">Transmembrane helix</keyword>
<comment type="subcellular location">
    <subcellularLocation>
        <location evidence="1">Cell membrane</location>
        <topology evidence="1">Multi-pass membrane protein</topology>
    </subcellularLocation>
</comment>
<dbReference type="GO" id="GO:0005886">
    <property type="term" value="C:plasma membrane"/>
    <property type="evidence" value="ECO:0007669"/>
    <property type="project" value="UniProtKB-SubCell"/>
</dbReference>
<dbReference type="RefSeq" id="WP_013562103.1">
    <property type="nucleotide sequence ID" value="NC_014961.1"/>
</dbReference>
<dbReference type="Gene3D" id="3.30.70.100">
    <property type="match status" value="1"/>
</dbReference>
<accession>E8R8Q5</accession>
<dbReference type="GO" id="GO:0008381">
    <property type="term" value="F:mechanosensitive monoatomic ion channel activity"/>
    <property type="evidence" value="ECO:0007669"/>
    <property type="project" value="InterPro"/>
</dbReference>
<dbReference type="Gene3D" id="2.30.30.60">
    <property type="match status" value="1"/>
</dbReference>
<evidence type="ECO:0000256" key="4">
    <source>
        <dbReference type="ARBA" id="ARBA00022692"/>
    </source>
</evidence>
<dbReference type="InterPro" id="IPR049278">
    <property type="entry name" value="MS_channel_C"/>
</dbReference>
<evidence type="ECO:0000313" key="12">
    <source>
        <dbReference type="Proteomes" id="UP000001068"/>
    </source>
</evidence>
<dbReference type="STRING" id="765177.Desmu_0572"/>
<dbReference type="Pfam" id="PF21082">
    <property type="entry name" value="MS_channel_3rd"/>
    <property type="match status" value="1"/>
</dbReference>
<gene>
    <name evidence="11" type="ordered locus">Desmu_0572</name>
</gene>
<dbReference type="eggNOG" id="arCOG01568">
    <property type="taxonomic scope" value="Archaea"/>
</dbReference>
<keyword evidence="6 8" id="KW-0472">Membrane</keyword>
<feature type="domain" description="Mechanosensitive ion channel MscS" evidence="9">
    <location>
        <begin position="110"/>
        <end position="176"/>
    </location>
</feature>
<dbReference type="InterPro" id="IPR045275">
    <property type="entry name" value="MscS_archaea/bacteria_type"/>
</dbReference>
<dbReference type="InterPro" id="IPR023408">
    <property type="entry name" value="MscS_beta-dom_sf"/>
</dbReference>
<reference evidence="11 12" key="2">
    <citation type="journal article" date="2011" name="Stand. Genomic Sci.">
        <title>Complete genome sequence of Desulfurococcus mucosus type strain (O7/1).</title>
        <authorList>
            <person name="Wirth R."/>
            <person name="Chertkov O."/>
            <person name="Held B."/>
            <person name="Lapidus A."/>
            <person name="Nolan M."/>
            <person name="Lucas S."/>
            <person name="Hammon N."/>
            <person name="Deshpande S."/>
            <person name="Cheng J.F."/>
            <person name="Tapia R."/>
            <person name="Han C."/>
            <person name="Goodwin L."/>
            <person name="Pitluck S."/>
            <person name="Liolios K."/>
            <person name="Ioanna P."/>
            <person name="Ivanova N."/>
            <person name="Mavromatis K."/>
            <person name="Mikhailova N."/>
            <person name="Pati A."/>
            <person name="Chen A."/>
            <person name="Palaniappan K."/>
            <person name="Land M."/>
            <person name="Hauser L."/>
            <person name="Chang Y.J."/>
            <person name="Jeffries C.D."/>
            <person name="Bilek Y."/>
            <person name="Hader T."/>
            <person name="Rohde M."/>
            <person name="Spring S."/>
            <person name="Sikorski J."/>
            <person name="Goker M."/>
            <person name="Woyke T."/>
            <person name="Bristow J."/>
            <person name="Eisen J.A."/>
            <person name="Markowitz V."/>
            <person name="Hugenholtz P."/>
            <person name="Kyrpides N.C."/>
            <person name="Klenk H.P."/>
        </authorList>
    </citation>
    <scope>NUCLEOTIDE SEQUENCE [LARGE SCALE GENOMIC DNA]</scope>
    <source>
        <strain evidence="12">ATCC 35584 / DSM 2162 / JCM 9187 / O7/1</strain>
    </source>
</reference>
<evidence type="ECO:0000256" key="5">
    <source>
        <dbReference type="ARBA" id="ARBA00022989"/>
    </source>
</evidence>
<keyword evidence="4 8" id="KW-0812">Transmembrane</keyword>
<dbReference type="InterPro" id="IPR011014">
    <property type="entry name" value="MscS_channel_TM-2"/>
</dbReference>
<evidence type="ECO:0000259" key="9">
    <source>
        <dbReference type="Pfam" id="PF00924"/>
    </source>
</evidence>
<evidence type="ECO:0000256" key="1">
    <source>
        <dbReference type="ARBA" id="ARBA00004651"/>
    </source>
</evidence>
<feature type="transmembrane region" description="Helical" evidence="8">
    <location>
        <begin position="24"/>
        <end position="48"/>
    </location>
</feature>
<evidence type="ECO:0000256" key="6">
    <source>
        <dbReference type="ARBA" id="ARBA00023136"/>
    </source>
</evidence>
<keyword evidence="3" id="KW-1003">Cell membrane</keyword>
<evidence type="ECO:0000256" key="2">
    <source>
        <dbReference type="ARBA" id="ARBA00008017"/>
    </source>
</evidence>
<evidence type="ECO:0000313" key="11">
    <source>
        <dbReference type="EMBL" id="ADV64881.1"/>
    </source>
</evidence>
<dbReference type="PANTHER" id="PTHR30221:SF20">
    <property type="entry name" value="SMALL-CONDUCTANCE MECHANOSENSITIVE CHANNEL"/>
    <property type="match status" value="1"/>
</dbReference>
<sequence>MVNTSWILQAVIDALASIGLGRELALRVFTGLLVLAIGFLLVKVLTRFSAKVLFKLYPRQVTLIVSRLIYYTLLFIVVVTFLGVLGVDVSGLVIAGGFAGLVVGVALQPVLSNVFAGLYIIAEKAVQPGDAVEIGGVSGEVIALSIMFTRIRTWDGVVVTLPNNMLLSSSFKNYSRTVAKRVEVSIPIAYSGDAEMAYSVVREALGKLTYVLVEPAPDIFVSSIVDGGLNLTVRAWVLDKYYYTAIKELPWAITKALKASGIEIQPPRLDIRLKSIPEPRSGNPVESSGLKTR</sequence>
<dbReference type="SUPFAM" id="SSF50182">
    <property type="entry name" value="Sm-like ribonucleoproteins"/>
    <property type="match status" value="1"/>
</dbReference>
<reference evidence="12" key="1">
    <citation type="submission" date="2010-11" db="EMBL/GenBank/DDBJ databases">
        <title>The complete genome of Desulfurococcus mucosus DSM 2162.</title>
        <authorList>
            <consortium name="US DOE Joint Genome Institute (JGI-PGF)"/>
            <person name="Lucas S."/>
            <person name="Copeland A."/>
            <person name="Lapidus A."/>
            <person name="Bruce D."/>
            <person name="Goodwin L."/>
            <person name="Pitluck S."/>
            <person name="Kyrpides N."/>
            <person name="Mavromatis K."/>
            <person name="Pagani I."/>
            <person name="Ivanova N."/>
            <person name="Ovchinnikova G."/>
            <person name="Chertkov O."/>
            <person name="Held B."/>
            <person name="Brettin T."/>
            <person name="Detter J.C."/>
            <person name="Tapia R."/>
            <person name="Han C."/>
            <person name="Land M."/>
            <person name="Hauser L."/>
            <person name="Markowitz V."/>
            <person name="Cheng J.-F."/>
            <person name="Hugenholtz P."/>
            <person name="Woyke T."/>
            <person name="Wu D."/>
            <person name="Wirth R."/>
            <person name="Bilek Y."/>
            <person name="Hader T."/>
            <person name="Klenk H.-P."/>
            <person name="Eisen J.A."/>
        </authorList>
    </citation>
    <scope>NUCLEOTIDE SEQUENCE [LARGE SCALE GENOMIC DNA]</scope>
    <source>
        <strain evidence="12">ATCC 35584 / DSM 2162 / JCM 9187 / O7/1</strain>
    </source>
</reference>
<dbReference type="EMBL" id="CP002363">
    <property type="protein sequence ID" value="ADV64881.1"/>
    <property type="molecule type" value="Genomic_DNA"/>
</dbReference>
<dbReference type="GeneID" id="10153265"/>
<keyword evidence="12" id="KW-1185">Reference proteome</keyword>
<dbReference type="OrthoDB" id="31543at2157"/>
<feature type="region of interest" description="Disordered" evidence="7">
    <location>
        <begin position="274"/>
        <end position="293"/>
    </location>
</feature>
<organism evidence="11 12">
    <name type="scientific">Desulfurococcus mucosus (strain ATCC 35584 / DSM 2162 / JCM 9187 / O7/1)</name>
    <dbReference type="NCBI Taxonomy" id="765177"/>
    <lineage>
        <taxon>Archaea</taxon>
        <taxon>Thermoproteota</taxon>
        <taxon>Thermoprotei</taxon>
        <taxon>Desulfurococcales</taxon>
        <taxon>Desulfurococcaceae</taxon>
        <taxon>Desulfurococcus</taxon>
    </lineage>
</organism>